<dbReference type="Proteomes" id="UP001056012">
    <property type="component" value="Chromosome 3"/>
</dbReference>
<organism evidence="1 2">
    <name type="scientific">Curvularia clavata</name>
    <dbReference type="NCBI Taxonomy" id="95742"/>
    <lineage>
        <taxon>Eukaryota</taxon>
        <taxon>Fungi</taxon>
        <taxon>Dikarya</taxon>
        <taxon>Ascomycota</taxon>
        <taxon>Pezizomycotina</taxon>
        <taxon>Dothideomycetes</taxon>
        <taxon>Pleosporomycetidae</taxon>
        <taxon>Pleosporales</taxon>
        <taxon>Pleosporineae</taxon>
        <taxon>Pleosporaceae</taxon>
        <taxon>Curvularia</taxon>
    </lineage>
</organism>
<dbReference type="PANTHER" id="PTHR47784:SF5">
    <property type="entry name" value="STEROL UPTAKE CONTROL PROTEIN 2"/>
    <property type="match status" value="1"/>
</dbReference>
<reference evidence="1" key="1">
    <citation type="submission" date="2021-12" db="EMBL/GenBank/DDBJ databases">
        <title>Curvularia clavata genome.</title>
        <authorList>
            <person name="Cao Y."/>
        </authorList>
    </citation>
    <scope>NUCLEOTIDE SEQUENCE</scope>
    <source>
        <strain evidence="1">Yc1106</strain>
    </source>
</reference>
<dbReference type="VEuPathDB" id="FungiDB:yc1106_03732"/>
<accession>A0A9Q8Z9U8</accession>
<evidence type="ECO:0000313" key="1">
    <source>
        <dbReference type="EMBL" id="USP76458.1"/>
    </source>
</evidence>
<gene>
    <name evidence="1" type="ORF">yc1106_03732</name>
</gene>
<sequence>MLHTNDAKPKPAIGISRQQELQLMVHYMNKTSRTLAQDAEELPVWTEAIPEEAMRHDFLMDGLLGMASLHFACYNSHSWRQYTEFSIQYQNSGLKKYNDALGNITEDNCTALFAFSVVLNVMAIALPNTNPDSAASAYTETMMTMLELVRGIGLIHATSVTMLRTGKLAPLFRYIPGEAEPDDETKAALEILRQHANSLMNSGSINEGRHTIYLAGIRALEVAFGCIILSNHFAPIIGWPTWIWPDEHRDELIRLIQHGDVMARVILMHYGVLLLHIRHHWWGKQTGISLIDDVAISVDAAGPSWAPLTRWPREIARQTKHRDQGALHVGYAFSETLL</sequence>
<dbReference type="InterPro" id="IPR053157">
    <property type="entry name" value="Sterol_Uptake_Regulator"/>
</dbReference>
<dbReference type="OrthoDB" id="4937900at2759"/>
<name>A0A9Q8Z9U8_CURCL</name>
<dbReference type="GO" id="GO:0001228">
    <property type="term" value="F:DNA-binding transcription activator activity, RNA polymerase II-specific"/>
    <property type="evidence" value="ECO:0007669"/>
    <property type="project" value="TreeGrafter"/>
</dbReference>
<dbReference type="EMBL" id="CP089276">
    <property type="protein sequence ID" value="USP76458.1"/>
    <property type="molecule type" value="Genomic_DNA"/>
</dbReference>
<dbReference type="PANTHER" id="PTHR47784">
    <property type="entry name" value="STEROL UPTAKE CONTROL PROTEIN 2"/>
    <property type="match status" value="1"/>
</dbReference>
<proteinExistence type="predicted"/>
<dbReference type="AlphaFoldDB" id="A0A9Q8Z9U8"/>
<evidence type="ECO:0000313" key="2">
    <source>
        <dbReference type="Proteomes" id="UP001056012"/>
    </source>
</evidence>
<keyword evidence="2" id="KW-1185">Reference proteome</keyword>
<protein>
    <submittedName>
        <fullName evidence="1">NTF2-like protein</fullName>
    </submittedName>
</protein>